<dbReference type="InterPro" id="IPR036759">
    <property type="entry name" value="TPK_catalytic_sf"/>
</dbReference>
<keyword evidence="4 5" id="KW-0067">ATP-binding</keyword>
<evidence type="ECO:0000313" key="12">
    <source>
        <dbReference type="Proteomes" id="UP000056255"/>
    </source>
</evidence>
<keyword evidence="5" id="KW-0460">Magnesium</keyword>
<dbReference type="EMBL" id="CP012174">
    <property type="protein sequence ID" value="AKV78230.1"/>
    <property type="molecule type" value="Genomic_DNA"/>
</dbReference>
<evidence type="ECO:0000313" key="13">
    <source>
        <dbReference type="Proteomes" id="UP000061362"/>
    </source>
</evidence>
<dbReference type="EMBL" id="CP012172">
    <property type="protein sequence ID" value="AKV73739.1"/>
    <property type="molecule type" value="Genomic_DNA"/>
</dbReference>
<dbReference type="Proteomes" id="UP000056255">
    <property type="component" value="Chromosome"/>
</dbReference>
<evidence type="ECO:0000313" key="7">
    <source>
        <dbReference type="EMBL" id="AKV73739.1"/>
    </source>
</evidence>
<dbReference type="GO" id="GO:0009229">
    <property type="term" value="P:thiamine diphosphate biosynthetic process"/>
    <property type="evidence" value="ECO:0007669"/>
    <property type="project" value="InterPro"/>
</dbReference>
<evidence type="ECO:0000313" key="8">
    <source>
        <dbReference type="EMBL" id="AKV75979.1"/>
    </source>
</evidence>
<evidence type="ECO:0000256" key="3">
    <source>
        <dbReference type="ARBA" id="ARBA00022777"/>
    </source>
</evidence>
<reference evidence="11 12" key="2">
    <citation type="submission" date="2015-07" db="EMBL/GenBank/DDBJ databases">
        <title>Physiological, transcriptional responses and genome re-sequencing of acid resistant extremely thermoacidophilic Metallosphaera sedula SARC-M1.</title>
        <authorList>
            <person name="Ai C."/>
            <person name="McCarthy S."/>
            <person name="Eckrich V."/>
            <person name="Rudrappa D."/>
            <person name="Qiu G."/>
            <person name="Blum P."/>
        </authorList>
    </citation>
    <scope>NUCLEOTIDE SEQUENCE [LARGE SCALE GENOMIC DNA]</scope>
    <source>
        <strain evidence="11 12">SARC-M1</strain>
    </source>
</reference>
<gene>
    <name evidence="5" type="primary">mptE</name>
    <name evidence="7" type="ORF">MsedA_0637</name>
    <name evidence="8" type="ORF">MsedB_0637</name>
    <name evidence="9" type="ORF">MsedC_0636</name>
    <name evidence="10" type="ORF">MsedD_0637</name>
    <name evidence="11" type="ORF">MsedE_0637</name>
</gene>
<feature type="domain" description="6-hydroxymethylpterin diphosphokinase MptE-like" evidence="6">
    <location>
        <begin position="29"/>
        <end position="160"/>
    </location>
</feature>
<dbReference type="SUPFAM" id="SSF63999">
    <property type="entry name" value="Thiamin pyrophosphokinase, catalytic domain"/>
    <property type="match status" value="1"/>
</dbReference>
<dbReference type="EMBL" id="CP012176">
    <property type="protein sequence ID" value="AKV82722.1"/>
    <property type="molecule type" value="Genomic_DNA"/>
</dbReference>
<protein>
    <recommendedName>
        <fullName evidence="5">6-hydroxymethyl-7,8-dihydropterin pyrophosphokinase</fullName>
        <shortName evidence="5">HPPK</shortName>
        <ecNumber evidence="5">2.7.6.3</ecNumber>
    </recommendedName>
    <alternativeName>
        <fullName evidence="5">2-amino-4-hydroxy-6-hydroxymethyldihydropteridine pyrophosphokinase</fullName>
    </alternativeName>
    <alternativeName>
        <fullName evidence="5">6-hydroxymethyl-7,8-dihydropterin diphosphokinase</fullName>
        <shortName evidence="5">6-HMPDK</shortName>
    </alternativeName>
    <alternativeName>
        <fullName evidence="5">7,8-dihydro-6-hydroxymethylpterin diphosphokinase</fullName>
    </alternativeName>
    <alternativeName>
        <fullName evidence="5">7,8-dihydro-6-hydroxymethylpterin pyrophosphokinase</fullName>
        <shortName evidence="5">PPPK</shortName>
    </alternativeName>
</protein>
<comment type="catalytic activity">
    <reaction evidence="5">
        <text>6-hydroxymethyl-7,8-dihydropterin + ATP = (7,8-dihydropterin-6-yl)methyl diphosphate + AMP + H(+)</text>
        <dbReference type="Rhea" id="RHEA:11412"/>
        <dbReference type="ChEBI" id="CHEBI:15378"/>
        <dbReference type="ChEBI" id="CHEBI:30616"/>
        <dbReference type="ChEBI" id="CHEBI:44841"/>
        <dbReference type="ChEBI" id="CHEBI:72950"/>
        <dbReference type="ChEBI" id="CHEBI:456215"/>
        <dbReference type="EC" id="2.7.6.3"/>
    </reaction>
</comment>
<dbReference type="GO" id="GO:0004788">
    <property type="term" value="F:thiamine diphosphokinase activity"/>
    <property type="evidence" value="ECO:0007669"/>
    <property type="project" value="InterPro"/>
</dbReference>
<evidence type="ECO:0000256" key="5">
    <source>
        <dbReference type="HAMAP-Rule" id="MF_02131"/>
    </source>
</evidence>
<dbReference type="Proteomes" id="UP000061362">
    <property type="component" value="Chromosome"/>
</dbReference>
<reference evidence="13 14" key="1">
    <citation type="journal article" date="2015" name="Genome Announc.">
        <title>Complete Genome Sequences of Evolved Arsenate-Resistant Metallosphaera sedula Strains.</title>
        <authorList>
            <person name="Ai C."/>
            <person name="McCarthy S."/>
            <person name="Schackwitz W."/>
            <person name="Martin J."/>
            <person name="Lipzen A."/>
            <person name="Blum P."/>
        </authorList>
    </citation>
    <scope>NUCLEOTIDE SEQUENCE [LARGE SCALE GENOMIC DNA]</scope>
    <source>
        <strain evidence="9 14">ARS120-1</strain>
        <strain evidence="10 13">ARS120-2</strain>
        <strain evidence="7 16">ARS50-1</strain>
        <strain evidence="8 15">ARS50-2</strain>
    </source>
</reference>
<keyword evidence="3 5" id="KW-0418">Kinase</keyword>
<comment type="cofactor">
    <cofactor evidence="5">
        <name>Mg(2+)</name>
        <dbReference type="ChEBI" id="CHEBI:18420"/>
    </cofactor>
</comment>
<dbReference type="Gene3D" id="3.40.50.10240">
    <property type="entry name" value="Thiamin pyrophosphokinase, catalytic domain"/>
    <property type="match status" value="1"/>
</dbReference>
<dbReference type="AlphaFoldDB" id="A0A0K1SUD9"/>
<evidence type="ECO:0000256" key="2">
    <source>
        <dbReference type="ARBA" id="ARBA00022741"/>
    </source>
</evidence>
<evidence type="ECO:0000313" key="11">
    <source>
        <dbReference type="EMBL" id="AKV82722.1"/>
    </source>
</evidence>
<evidence type="ECO:0000313" key="10">
    <source>
        <dbReference type="EMBL" id="AKV80475.1"/>
    </source>
</evidence>
<sequence length="201" mass="22796">MRSEFGFSLRDDYISSVLLNLRITEDLEYRLAKIIDGKDVALVGAGPSLERVNEIRGDVIVSADGATNYLVKRGIIPDVVVTDLDGLMTFPDSMYVVHAHGDNMPLHWKLGMMRSVIGTTQVYPFGRLKLYGGFTDGDRAFVLAKTFNARSIRLYAMDLDSDFIGMYSKPFLRENVPMTYMKRRKLHIAKEIIHTLTRKDL</sequence>
<dbReference type="GO" id="GO:0003848">
    <property type="term" value="F:2-amino-4-hydroxy-6-hydroxymethyldihydropteridine diphosphokinase activity"/>
    <property type="evidence" value="ECO:0007669"/>
    <property type="project" value="UniProtKB-UniRule"/>
</dbReference>
<evidence type="ECO:0000313" key="16">
    <source>
        <dbReference type="Proteomes" id="UP000068832"/>
    </source>
</evidence>
<organism evidence="9 14">
    <name type="scientific">Metallosphaera sedula</name>
    <dbReference type="NCBI Taxonomy" id="43687"/>
    <lineage>
        <taxon>Archaea</taxon>
        <taxon>Thermoproteota</taxon>
        <taxon>Thermoprotei</taxon>
        <taxon>Sulfolobales</taxon>
        <taxon>Sulfolobaceae</taxon>
        <taxon>Metallosphaera</taxon>
    </lineage>
</organism>
<dbReference type="PANTHER" id="PTHR39648">
    <property type="entry name" value="6-HYDROXYMETHYL-7,8-DIHYDROPTERIN PYROPHOSPHOKINASE"/>
    <property type="match status" value="1"/>
</dbReference>
<comment type="similarity">
    <text evidence="5">Belongs to the archaeal 6-HMPDK family.</text>
</comment>
<keyword evidence="1 5" id="KW-0808">Transferase</keyword>
<dbReference type="HAMAP" id="MF_02131">
    <property type="entry name" value="HMPDK_arch"/>
    <property type="match status" value="1"/>
</dbReference>
<evidence type="ECO:0000313" key="15">
    <source>
        <dbReference type="Proteomes" id="UP000062475"/>
    </source>
</evidence>
<evidence type="ECO:0000313" key="9">
    <source>
        <dbReference type="EMBL" id="AKV78230.1"/>
    </source>
</evidence>
<dbReference type="EC" id="2.7.6.3" evidence="5"/>
<evidence type="ECO:0000259" key="6">
    <source>
        <dbReference type="Pfam" id="PF01973"/>
    </source>
</evidence>
<dbReference type="InterPro" id="IPR002826">
    <property type="entry name" value="MptE-like"/>
</dbReference>
<dbReference type="GO" id="GO:0016301">
    <property type="term" value="F:kinase activity"/>
    <property type="evidence" value="ECO:0007669"/>
    <property type="project" value="UniProtKB-KW"/>
</dbReference>
<evidence type="ECO:0000256" key="1">
    <source>
        <dbReference type="ARBA" id="ARBA00022679"/>
    </source>
</evidence>
<dbReference type="Pfam" id="PF01973">
    <property type="entry name" value="MptE-like"/>
    <property type="match status" value="1"/>
</dbReference>
<proteinExistence type="inferred from homology"/>
<name>A0A0K1SUD9_9CREN</name>
<dbReference type="EMBL" id="CP012175">
    <property type="protein sequence ID" value="AKV80475.1"/>
    <property type="molecule type" value="Genomic_DNA"/>
</dbReference>
<keyword evidence="2 5" id="KW-0547">Nucleotide-binding</keyword>
<accession>A0A0K1SUD9</accession>
<evidence type="ECO:0000313" key="14">
    <source>
        <dbReference type="Proteomes" id="UP000062398"/>
    </source>
</evidence>
<dbReference type="PANTHER" id="PTHR39648:SF1">
    <property type="entry name" value="6-HYDROXYMETHYL-7,8-DIHYDROPTERIN PYROPHOSPHOKINASE"/>
    <property type="match status" value="1"/>
</dbReference>
<dbReference type="Proteomes" id="UP000068832">
    <property type="component" value="Chromosome"/>
</dbReference>
<dbReference type="EMBL" id="CP012173">
    <property type="protein sequence ID" value="AKV75979.1"/>
    <property type="molecule type" value="Genomic_DNA"/>
</dbReference>
<comment type="function">
    <text evidence="5">Catalyzes the transfer of diphosphate from ATP to 6-hydroxymethyl-7,8-dihydropterin (6-HMD), leading to 6-hydroxymethyl-7,8-dihydropterin diphosphate (6-HMDP).</text>
</comment>
<dbReference type="Proteomes" id="UP000062475">
    <property type="component" value="Chromosome"/>
</dbReference>
<dbReference type="GO" id="GO:0000287">
    <property type="term" value="F:magnesium ion binding"/>
    <property type="evidence" value="ECO:0007669"/>
    <property type="project" value="UniProtKB-UniRule"/>
</dbReference>
<dbReference type="Proteomes" id="UP000062398">
    <property type="component" value="Chromosome"/>
</dbReference>
<dbReference type="PATRIC" id="fig|43687.5.peg.639"/>
<evidence type="ECO:0000256" key="4">
    <source>
        <dbReference type="ARBA" id="ARBA00022840"/>
    </source>
</evidence>
<dbReference type="GO" id="GO:0005524">
    <property type="term" value="F:ATP binding"/>
    <property type="evidence" value="ECO:0007669"/>
    <property type="project" value="UniProtKB-UniRule"/>
</dbReference>
<dbReference type="InterPro" id="IPR027510">
    <property type="entry name" value="HMPDK_MptE"/>
</dbReference>